<dbReference type="RefSeq" id="WP_073097630.1">
    <property type="nucleotide sequence ID" value="NZ_FRCY01000019.1"/>
</dbReference>
<evidence type="ECO:0000313" key="6">
    <source>
        <dbReference type="EMBL" id="SHN31513.1"/>
    </source>
</evidence>
<dbReference type="GO" id="GO:0009313">
    <property type="term" value="P:oligosaccharide catabolic process"/>
    <property type="evidence" value="ECO:0007669"/>
    <property type="project" value="TreeGrafter"/>
</dbReference>
<dbReference type="PANTHER" id="PTHR10628">
    <property type="entry name" value="SIALIDASE"/>
    <property type="match status" value="1"/>
</dbReference>
<name>A0A1M7QJS4_9BACT</name>
<dbReference type="CDD" id="cd15482">
    <property type="entry name" value="Sialidase_non-viral"/>
    <property type="match status" value="1"/>
</dbReference>
<dbReference type="GO" id="GO:0006689">
    <property type="term" value="P:ganglioside catabolic process"/>
    <property type="evidence" value="ECO:0007669"/>
    <property type="project" value="TreeGrafter"/>
</dbReference>
<keyword evidence="4" id="KW-0677">Repeat</keyword>
<evidence type="ECO:0000256" key="1">
    <source>
        <dbReference type="ARBA" id="ARBA00000427"/>
    </source>
</evidence>
<dbReference type="GO" id="GO:0004308">
    <property type="term" value="F:exo-alpha-sialidase activity"/>
    <property type="evidence" value="ECO:0007669"/>
    <property type="project" value="UniProtKB-EC"/>
</dbReference>
<dbReference type="EC" id="3.2.1.18" evidence="3"/>
<dbReference type="InterPro" id="IPR008377">
    <property type="entry name" value="Sialidase_trypan"/>
</dbReference>
<evidence type="ECO:0000259" key="5">
    <source>
        <dbReference type="Pfam" id="PF13088"/>
    </source>
</evidence>
<dbReference type="STRING" id="388280.SAMN04488057_11938"/>
<comment type="catalytic activity">
    <reaction evidence="1">
        <text>Hydrolysis of alpha-(2-&gt;3)-, alpha-(2-&gt;6)-, alpha-(2-&gt;8)- glycosidic linkages of terminal sialic acid residues in oligosaccharides, glycoproteins, glycolipids, colominic acid and synthetic substrates.</text>
        <dbReference type="EC" id="3.2.1.18"/>
    </reaction>
</comment>
<gene>
    <name evidence="6" type="ORF">SAMN04488057_11938</name>
</gene>
<accession>A0A1M7QJS4</accession>
<dbReference type="Pfam" id="PF13088">
    <property type="entry name" value="BNR_2"/>
    <property type="match status" value="1"/>
</dbReference>
<dbReference type="AlphaFoldDB" id="A0A1M7QJS4"/>
<evidence type="ECO:0000313" key="7">
    <source>
        <dbReference type="Proteomes" id="UP000184513"/>
    </source>
</evidence>
<proteinExistence type="inferred from homology"/>
<evidence type="ECO:0000256" key="3">
    <source>
        <dbReference type="ARBA" id="ARBA00012733"/>
    </source>
</evidence>
<dbReference type="OrthoDB" id="7294637at2"/>
<dbReference type="PRINTS" id="PR01803">
    <property type="entry name" value="TCSIALIDASE"/>
</dbReference>
<dbReference type="Proteomes" id="UP000184513">
    <property type="component" value="Unassembled WGS sequence"/>
</dbReference>
<dbReference type="InterPro" id="IPR036278">
    <property type="entry name" value="Sialidase_sf"/>
</dbReference>
<evidence type="ECO:0000256" key="2">
    <source>
        <dbReference type="ARBA" id="ARBA00009348"/>
    </source>
</evidence>
<dbReference type="GO" id="GO:0016020">
    <property type="term" value="C:membrane"/>
    <property type="evidence" value="ECO:0007669"/>
    <property type="project" value="TreeGrafter"/>
</dbReference>
<dbReference type="Gene3D" id="2.120.10.10">
    <property type="match status" value="1"/>
</dbReference>
<dbReference type="GO" id="GO:0005737">
    <property type="term" value="C:cytoplasm"/>
    <property type="evidence" value="ECO:0007669"/>
    <property type="project" value="TreeGrafter"/>
</dbReference>
<organism evidence="6 7">
    <name type="scientific">Cyclobacterium lianum</name>
    <dbReference type="NCBI Taxonomy" id="388280"/>
    <lineage>
        <taxon>Bacteria</taxon>
        <taxon>Pseudomonadati</taxon>
        <taxon>Bacteroidota</taxon>
        <taxon>Cytophagia</taxon>
        <taxon>Cytophagales</taxon>
        <taxon>Cyclobacteriaceae</taxon>
        <taxon>Cyclobacterium</taxon>
    </lineage>
</organism>
<dbReference type="EMBL" id="FRCY01000019">
    <property type="protein sequence ID" value="SHN31513.1"/>
    <property type="molecule type" value="Genomic_DNA"/>
</dbReference>
<dbReference type="InterPro" id="IPR011040">
    <property type="entry name" value="Sialidase"/>
</dbReference>
<comment type="similarity">
    <text evidence="2">Belongs to the glycosyl hydrolase 33 family.</text>
</comment>
<evidence type="ECO:0000256" key="4">
    <source>
        <dbReference type="ARBA" id="ARBA00022737"/>
    </source>
</evidence>
<reference evidence="6 7" key="1">
    <citation type="submission" date="2016-11" db="EMBL/GenBank/DDBJ databases">
        <authorList>
            <person name="Jaros S."/>
            <person name="Januszkiewicz K."/>
            <person name="Wedrychowicz H."/>
        </authorList>
    </citation>
    <scope>NUCLEOTIDE SEQUENCE [LARGE SCALE GENOMIC DNA]</scope>
    <source>
        <strain evidence="6 7">CGMCC 1.6102</strain>
    </source>
</reference>
<dbReference type="PANTHER" id="PTHR10628:SF30">
    <property type="entry name" value="EXO-ALPHA-SIALIDASE"/>
    <property type="match status" value="1"/>
</dbReference>
<feature type="domain" description="Sialidase" evidence="5">
    <location>
        <begin position="182"/>
        <end position="473"/>
    </location>
</feature>
<protein>
    <recommendedName>
        <fullName evidence="3">exo-alpha-sialidase</fullName>
        <ecNumber evidence="3">3.2.1.18</ecNumber>
    </recommendedName>
</protein>
<sequence length="505" mass="55044">MRTIKFCLLVLVLAACGTGKDWPVADYISWEQVYVPVIAGKETPVGRLETEVNEAAILAAIGLELKAEIEVKEILLYKLSDERRQLLGSFNPSGGHWLFEKATDLSAGTQRFEITIVADQAADIRKKFDMQVAFVDLAGKKVKPAGQDSLLSYRLAKSIRDKGDNGVHTYRIPGLATSNAGTLLAVYDVRHDKGSDLQGDIDVGLSRSTNGGQSWEPMKIIMDMGEWAGLPQDQNGIGDPAILVDEETGTIWVAALWLHGKPNTAAWNSSGPGMSPEETGQLMLVKSEDDGESWSDPVNITAQMKDPSWQLFFNGPGKGITMKDGTLVFAAQYKDADKMPYSTIIYSKDRGTTWEVGTGAKSNTTEAQVVELADGSLMLNMRDNRGGSRSVAVTTDLGRNWTTHASSRSALIEPVCMASIINYTDEILLFSNPASTEAREDITLKASPDQGNTWPDHMQVLLDQGRSAGYSCLTLIDQDHVGIIYESSQAHLAFQVIAIQELIPE</sequence>
<keyword evidence="7" id="KW-1185">Reference proteome</keyword>
<dbReference type="InterPro" id="IPR026856">
    <property type="entry name" value="Sialidase_fam"/>
</dbReference>
<dbReference type="SUPFAM" id="SSF50939">
    <property type="entry name" value="Sialidases"/>
    <property type="match status" value="1"/>
</dbReference>
<dbReference type="PROSITE" id="PS51257">
    <property type="entry name" value="PROKAR_LIPOPROTEIN"/>
    <property type="match status" value="1"/>
</dbReference>